<accession>A0ABP8WMM9</accession>
<organism evidence="3 4">
    <name type="scientific">Pseudonocardia yuanmonensis</name>
    <dbReference type="NCBI Taxonomy" id="1095914"/>
    <lineage>
        <taxon>Bacteria</taxon>
        <taxon>Bacillati</taxon>
        <taxon>Actinomycetota</taxon>
        <taxon>Actinomycetes</taxon>
        <taxon>Pseudonocardiales</taxon>
        <taxon>Pseudonocardiaceae</taxon>
        <taxon>Pseudonocardia</taxon>
    </lineage>
</organism>
<evidence type="ECO:0000313" key="3">
    <source>
        <dbReference type="EMBL" id="GAA4692427.1"/>
    </source>
</evidence>
<evidence type="ECO:0000259" key="2">
    <source>
        <dbReference type="PROSITE" id="PS51186"/>
    </source>
</evidence>
<feature type="region of interest" description="Disordered" evidence="1">
    <location>
        <begin position="1"/>
        <end position="47"/>
    </location>
</feature>
<dbReference type="Gene3D" id="3.40.630.30">
    <property type="match status" value="1"/>
</dbReference>
<dbReference type="InterPro" id="IPR016181">
    <property type="entry name" value="Acyl_CoA_acyltransferase"/>
</dbReference>
<proteinExistence type="predicted"/>
<reference evidence="4" key="1">
    <citation type="journal article" date="2019" name="Int. J. Syst. Evol. Microbiol.">
        <title>The Global Catalogue of Microorganisms (GCM) 10K type strain sequencing project: providing services to taxonomists for standard genome sequencing and annotation.</title>
        <authorList>
            <consortium name="The Broad Institute Genomics Platform"/>
            <consortium name="The Broad Institute Genome Sequencing Center for Infectious Disease"/>
            <person name="Wu L."/>
            <person name="Ma J."/>
        </authorList>
    </citation>
    <scope>NUCLEOTIDE SEQUENCE [LARGE SCALE GENOMIC DNA]</scope>
    <source>
        <strain evidence="4">JCM 18055</strain>
    </source>
</reference>
<dbReference type="Proteomes" id="UP001500325">
    <property type="component" value="Unassembled WGS sequence"/>
</dbReference>
<dbReference type="SUPFAM" id="SSF55729">
    <property type="entry name" value="Acyl-CoA N-acyltransferases (Nat)"/>
    <property type="match status" value="1"/>
</dbReference>
<dbReference type="Pfam" id="PF13302">
    <property type="entry name" value="Acetyltransf_3"/>
    <property type="match status" value="1"/>
</dbReference>
<protein>
    <recommendedName>
        <fullName evidence="2">N-acetyltransferase domain-containing protein</fullName>
    </recommendedName>
</protein>
<keyword evidence="4" id="KW-1185">Reference proteome</keyword>
<feature type="compositionally biased region" description="Low complexity" evidence="1">
    <location>
        <begin position="1"/>
        <end position="20"/>
    </location>
</feature>
<dbReference type="PROSITE" id="PS51186">
    <property type="entry name" value="GNAT"/>
    <property type="match status" value="1"/>
</dbReference>
<dbReference type="InterPro" id="IPR000182">
    <property type="entry name" value="GNAT_dom"/>
</dbReference>
<feature type="domain" description="N-acetyltransferase" evidence="2">
    <location>
        <begin position="44"/>
        <end position="203"/>
    </location>
</feature>
<name>A0ABP8WMM9_9PSEU</name>
<dbReference type="PANTHER" id="PTHR43792">
    <property type="entry name" value="GNAT FAMILY, PUTATIVE (AFU_ORTHOLOGUE AFUA_3G00765)-RELATED-RELATED"/>
    <property type="match status" value="1"/>
</dbReference>
<dbReference type="InterPro" id="IPR051531">
    <property type="entry name" value="N-acetyltransferase"/>
</dbReference>
<dbReference type="EMBL" id="BAABIC010000010">
    <property type="protein sequence ID" value="GAA4692427.1"/>
    <property type="molecule type" value="Genomic_DNA"/>
</dbReference>
<sequence length="229" mass="23863">MPNSSVPDSSLPDSSVPNDSGPASSTADRARTTPARPLPGPSRTEVHPLTLEQVTLLIEDPRRFAPQYGLAPADGYLAFPEALPATRDALAAGTPPEWSSHLIVDPDSALVVGLGGYTGPPRDGAVEIGYSVAPGHRGRGHATAAAAAWIASARARGATRVIAHTLAEEGPSTAVLRRCGLTRVAQLQDPEDGPLWRWEIGLAERRVAACEPARDVSGSDTRPGPPALE</sequence>
<dbReference type="PANTHER" id="PTHR43792:SF13">
    <property type="entry name" value="ACETYLTRANSFERASE"/>
    <property type="match status" value="1"/>
</dbReference>
<evidence type="ECO:0000313" key="4">
    <source>
        <dbReference type="Proteomes" id="UP001500325"/>
    </source>
</evidence>
<gene>
    <name evidence="3" type="ORF">GCM10023215_31920</name>
</gene>
<evidence type="ECO:0000256" key="1">
    <source>
        <dbReference type="SAM" id="MobiDB-lite"/>
    </source>
</evidence>
<comment type="caution">
    <text evidence="3">The sequence shown here is derived from an EMBL/GenBank/DDBJ whole genome shotgun (WGS) entry which is preliminary data.</text>
</comment>